<gene>
    <name evidence="1" type="ORF">F0A16_02705</name>
</gene>
<protein>
    <recommendedName>
        <fullName evidence="3">Peptidase S74 domain-containing protein</fullName>
    </recommendedName>
</protein>
<comment type="caution">
    <text evidence="1">The sequence shown here is derived from an EMBL/GenBank/DDBJ whole genome shotgun (WGS) entry which is preliminary data.</text>
</comment>
<dbReference type="Proteomes" id="UP000466024">
    <property type="component" value="Unassembled WGS sequence"/>
</dbReference>
<dbReference type="RefSeq" id="WP_149433835.1">
    <property type="nucleotide sequence ID" value="NZ_VTPX01000001.1"/>
</dbReference>
<accession>A0A640WJ85</accession>
<proteinExistence type="predicted"/>
<reference evidence="1 2" key="1">
    <citation type="submission" date="2019-08" db="EMBL/GenBank/DDBJ databases">
        <title>Bioinformatics analysis of the strain L3 and L5.</title>
        <authorList>
            <person name="Li X."/>
        </authorList>
    </citation>
    <scope>NUCLEOTIDE SEQUENCE [LARGE SCALE GENOMIC DNA]</scope>
    <source>
        <strain evidence="1 2">L3</strain>
    </source>
</reference>
<evidence type="ECO:0008006" key="3">
    <source>
        <dbReference type="Google" id="ProtNLM"/>
    </source>
</evidence>
<dbReference type="AlphaFoldDB" id="A0A640WJ85"/>
<organism evidence="1 2">
    <name type="scientific">Salinicola corii</name>
    <dbReference type="NCBI Taxonomy" id="2606937"/>
    <lineage>
        <taxon>Bacteria</taxon>
        <taxon>Pseudomonadati</taxon>
        <taxon>Pseudomonadota</taxon>
        <taxon>Gammaproteobacteria</taxon>
        <taxon>Oceanospirillales</taxon>
        <taxon>Halomonadaceae</taxon>
        <taxon>Salinicola</taxon>
    </lineage>
</organism>
<keyword evidence="2" id="KW-1185">Reference proteome</keyword>
<evidence type="ECO:0000313" key="2">
    <source>
        <dbReference type="Proteomes" id="UP000466024"/>
    </source>
</evidence>
<dbReference type="EMBL" id="VTPX01000001">
    <property type="protein sequence ID" value="KAA0020716.1"/>
    <property type="molecule type" value="Genomic_DNA"/>
</dbReference>
<sequence length="831" mass="91845">MTVSVESMHVFHQGDGAQQVFDFNFRAIDPSHIFVYILNEADGSYQQLTLNYDYSVTGTGTFSSGGEVILSSIVPTATQKVLITRILPLQQILDLRNQGSFFPENLEETYDRIVMMLQQLDWESGRSIKKDFWGLAWDALGLRIKNVGSPTSSTDAATKGYVDGVVDDIESSIGYIADLTRRAEKARDQAIMAAEASGDVKFFDTYADAAAATLEEGDVVEVFADENTNGMASRYVYESGVLVFKFHPGQGIVSTTDGQVTKSQSEWADDTVANSEFVQDYKVRRSRGALRWSDFAISSDPNVDQSQQLFEAIKALYDSDAQVLDLEGFPIGIANRVVCLAGENGFTNLPNVKRNQNNIICNFNIRWLGDDMPDQQMIEFGANYTEWPNAAFNHPIFFGGTIDSMGKQIGSILIYNFYNAIFRDIQFLNFCDQTSIYLRSVDNTGKWEGDNGATFHGCRWACLPSSAAYTGAPIVANCGDIVVEGGFSEWCGPHDYNYGSINIVNHHWSYGNNSTVNRFCAIFRDPRHITLVANDLDNAIFKFTNVGWMDNVVINDGSPNHIAKNTFKGVSIVSNKSGTNNLTPEGHGIVTMETDQSVTSIEGLNIVANSAEVLGHGGSAVPFLKLRTVGDGVFTNVRANYNQRSEYGVYCGDLTDTSVLPATSTFVTVAGDDNKLYYPSNNAPEGAAWSLHRGEEMVYKVNFDGTIQSPATHSSTTSNAANMFIGSSGNIQRTTSAMKYKVLDSYDVEDVANKWLQMDPFTYRDKNQYEEDPDSKLYLGMSADQAYELGLTCMVDDTSGEVENLFYERGVAINLYLIKKLFNEIEILKNS</sequence>
<evidence type="ECO:0000313" key="1">
    <source>
        <dbReference type="EMBL" id="KAA0020716.1"/>
    </source>
</evidence>
<name>A0A640WJ85_9GAMM</name>